<sequence length="231" mass="25808">MMDLDKSGVSTVSTISFLDGPDSTTITTDSAADTEVLFQFLSEATAVNRPHHPQALYMGDSPIHSPPQLHLQGKEDVLELNQELAFFPVTVHDNSPLPLDRTEPRPGPSMVQSSTNTDTVLSPTGASNASSCIFFPPTSSALHQKRRKAKRHAIRTPRPKNCFMIYRSHISPMIMVEYGMLNSTLISRIAGERWQAEPESVRAWYRRVAKKGKEEHERIHPGYNCRKIVVS</sequence>
<proteinExistence type="predicted"/>
<comment type="caution">
    <text evidence="6">The sequence shown here is derived from an EMBL/GenBank/DDBJ whole genome shotgun (WGS) entry which is preliminary data.</text>
</comment>
<dbReference type="Gene3D" id="1.10.30.10">
    <property type="entry name" value="High mobility group box domain"/>
    <property type="match status" value="1"/>
</dbReference>
<keyword evidence="3" id="KW-0539">Nucleus</keyword>
<dbReference type="InterPro" id="IPR050140">
    <property type="entry name" value="SRY-related_HMG-box_TF-like"/>
</dbReference>
<dbReference type="GO" id="GO:0001228">
    <property type="term" value="F:DNA-binding transcription activator activity, RNA polymerase II-specific"/>
    <property type="evidence" value="ECO:0007669"/>
    <property type="project" value="TreeGrafter"/>
</dbReference>
<keyword evidence="7" id="KW-1185">Reference proteome</keyword>
<dbReference type="InterPro" id="IPR036910">
    <property type="entry name" value="HMG_box_dom_sf"/>
</dbReference>
<organism evidence="6 7">
    <name type="scientific">Lunasporangiospora selenospora</name>
    <dbReference type="NCBI Taxonomy" id="979761"/>
    <lineage>
        <taxon>Eukaryota</taxon>
        <taxon>Fungi</taxon>
        <taxon>Fungi incertae sedis</taxon>
        <taxon>Mucoromycota</taxon>
        <taxon>Mortierellomycotina</taxon>
        <taxon>Mortierellomycetes</taxon>
        <taxon>Mortierellales</taxon>
        <taxon>Mortierellaceae</taxon>
        <taxon>Lunasporangiospora</taxon>
    </lineage>
</organism>
<dbReference type="CDD" id="cd01389">
    <property type="entry name" value="HMG-box_ROX1-like"/>
    <property type="match status" value="1"/>
</dbReference>
<feature type="DNA-binding region" description="HMG box" evidence="3">
    <location>
        <begin position="156"/>
        <end position="224"/>
    </location>
</feature>
<protein>
    <recommendedName>
        <fullName evidence="5">HMG box domain-containing protein</fullName>
    </recommendedName>
</protein>
<reference evidence="6" key="1">
    <citation type="journal article" date="2020" name="Fungal Divers.">
        <title>Resolving the Mortierellaceae phylogeny through synthesis of multi-gene phylogenetics and phylogenomics.</title>
        <authorList>
            <person name="Vandepol N."/>
            <person name="Liber J."/>
            <person name="Desiro A."/>
            <person name="Na H."/>
            <person name="Kennedy M."/>
            <person name="Barry K."/>
            <person name="Grigoriev I.V."/>
            <person name="Miller A.N."/>
            <person name="O'Donnell K."/>
            <person name="Stajich J.E."/>
            <person name="Bonito G."/>
        </authorList>
    </citation>
    <scope>NUCLEOTIDE SEQUENCE</scope>
    <source>
        <strain evidence="6">KOD1015</strain>
    </source>
</reference>
<dbReference type="EMBL" id="JAABOA010000653">
    <property type="protein sequence ID" value="KAF9583592.1"/>
    <property type="molecule type" value="Genomic_DNA"/>
</dbReference>
<evidence type="ECO:0000256" key="3">
    <source>
        <dbReference type="PROSITE-ProRule" id="PRU00267"/>
    </source>
</evidence>
<dbReference type="OrthoDB" id="6247875at2759"/>
<dbReference type="SMART" id="SM00398">
    <property type="entry name" value="HMG"/>
    <property type="match status" value="1"/>
</dbReference>
<dbReference type="Proteomes" id="UP000780801">
    <property type="component" value="Unassembled WGS sequence"/>
</dbReference>
<accession>A0A9P6FY52</accession>
<dbReference type="GO" id="GO:0030154">
    <property type="term" value="P:cell differentiation"/>
    <property type="evidence" value="ECO:0007669"/>
    <property type="project" value="TreeGrafter"/>
</dbReference>
<dbReference type="GO" id="GO:0005634">
    <property type="term" value="C:nucleus"/>
    <property type="evidence" value="ECO:0007669"/>
    <property type="project" value="UniProtKB-UniRule"/>
</dbReference>
<keyword evidence="2" id="KW-0804">Transcription</keyword>
<evidence type="ECO:0000259" key="5">
    <source>
        <dbReference type="PROSITE" id="PS50118"/>
    </source>
</evidence>
<dbReference type="InterPro" id="IPR009071">
    <property type="entry name" value="HMG_box_dom"/>
</dbReference>
<evidence type="ECO:0000313" key="6">
    <source>
        <dbReference type="EMBL" id="KAF9583592.1"/>
    </source>
</evidence>
<dbReference type="AlphaFoldDB" id="A0A9P6FY52"/>
<evidence type="ECO:0000256" key="4">
    <source>
        <dbReference type="SAM" id="MobiDB-lite"/>
    </source>
</evidence>
<feature type="compositionally biased region" description="Polar residues" evidence="4">
    <location>
        <begin position="110"/>
        <end position="122"/>
    </location>
</feature>
<dbReference type="GO" id="GO:0000978">
    <property type="term" value="F:RNA polymerase II cis-regulatory region sequence-specific DNA binding"/>
    <property type="evidence" value="ECO:0007669"/>
    <property type="project" value="TreeGrafter"/>
</dbReference>
<evidence type="ECO:0000256" key="1">
    <source>
        <dbReference type="ARBA" id="ARBA00023125"/>
    </source>
</evidence>
<feature type="region of interest" description="Disordered" evidence="4">
    <location>
        <begin position="101"/>
        <end position="122"/>
    </location>
</feature>
<dbReference type="PROSITE" id="PS50118">
    <property type="entry name" value="HMG_BOX_2"/>
    <property type="match status" value="1"/>
</dbReference>
<dbReference type="SUPFAM" id="SSF47095">
    <property type="entry name" value="HMG-box"/>
    <property type="match status" value="1"/>
</dbReference>
<name>A0A9P6FY52_9FUNG</name>
<dbReference type="PANTHER" id="PTHR10270:SF161">
    <property type="entry name" value="SEX-DETERMINING REGION Y PROTEIN"/>
    <property type="match status" value="1"/>
</dbReference>
<gene>
    <name evidence="6" type="ORF">BGW38_009094</name>
</gene>
<dbReference type="PANTHER" id="PTHR10270">
    <property type="entry name" value="SOX TRANSCRIPTION FACTOR"/>
    <property type="match status" value="1"/>
</dbReference>
<dbReference type="Pfam" id="PF00505">
    <property type="entry name" value="HMG_box"/>
    <property type="match status" value="1"/>
</dbReference>
<evidence type="ECO:0000313" key="7">
    <source>
        <dbReference type="Proteomes" id="UP000780801"/>
    </source>
</evidence>
<feature type="domain" description="HMG box" evidence="5">
    <location>
        <begin position="156"/>
        <end position="224"/>
    </location>
</feature>
<evidence type="ECO:0000256" key="2">
    <source>
        <dbReference type="ARBA" id="ARBA00023163"/>
    </source>
</evidence>
<keyword evidence="1 3" id="KW-0238">DNA-binding</keyword>